<dbReference type="EMBL" id="LAZR01005893">
    <property type="protein sequence ID" value="KKM96355.1"/>
    <property type="molecule type" value="Genomic_DNA"/>
</dbReference>
<keyword evidence="1" id="KW-0472">Membrane</keyword>
<gene>
    <name evidence="2" type="ORF">LCGC14_1178990</name>
</gene>
<name>A0A0F9P5P9_9ZZZZ</name>
<keyword evidence="1" id="KW-1133">Transmembrane helix</keyword>
<accession>A0A0F9P5P9</accession>
<protein>
    <submittedName>
        <fullName evidence="2">Uncharacterized protein</fullName>
    </submittedName>
</protein>
<evidence type="ECO:0000256" key="1">
    <source>
        <dbReference type="SAM" id="Phobius"/>
    </source>
</evidence>
<reference evidence="2" key="1">
    <citation type="journal article" date="2015" name="Nature">
        <title>Complex archaea that bridge the gap between prokaryotes and eukaryotes.</title>
        <authorList>
            <person name="Spang A."/>
            <person name="Saw J.H."/>
            <person name="Jorgensen S.L."/>
            <person name="Zaremba-Niedzwiedzka K."/>
            <person name="Martijn J."/>
            <person name="Lind A.E."/>
            <person name="van Eijk R."/>
            <person name="Schleper C."/>
            <person name="Guy L."/>
            <person name="Ettema T.J."/>
        </authorList>
    </citation>
    <scope>NUCLEOTIDE SEQUENCE</scope>
</reference>
<sequence length="38" mass="4391">MIEVLDDSLWDFVPVLGPIALALLLVLGSWVRKLWRKK</sequence>
<organism evidence="2">
    <name type="scientific">marine sediment metagenome</name>
    <dbReference type="NCBI Taxonomy" id="412755"/>
    <lineage>
        <taxon>unclassified sequences</taxon>
        <taxon>metagenomes</taxon>
        <taxon>ecological metagenomes</taxon>
    </lineage>
</organism>
<proteinExistence type="predicted"/>
<evidence type="ECO:0000313" key="2">
    <source>
        <dbReference type="EMBL" id="KKM96355.1"/>
    </source>
</evidence>
<feature type="transmembrane region" description="Helical" evidence="1">
    <location>
        <begin position="12"/>
        <end position="31"/>
    </location>
</feature>
<dbReference type="AlphaFoldDB" id="A0A0F9P5P9"/>
<keyword evidence="1" id="KW-0812">Transmembrane</keyword>
<comment type="caution">
    <text evidence="2">The sequence shown here is derived from an EMBL/GenBank/DDBJ whole genome shotgun (WGS) entry which is preliminary data.</text>
</comment>